<dbReference type="InterPro" id="IPR013324">
    <property type="entry name" value="RNA_pol_sigma_r3/r4-like"/>
</dbReference>
<dbReference type="Pfam" id="PF04542">
    <property type="entry name" value="Sigma70_r2"/>
    <property type="match status" value="1"/>
</dbReference>
<reference evidence="8" key="1">
    <citation type="submission" date="2023-05" db="EMBL/GenBank/DDBJ databases">
        <title>Anaerotaeda fermentans gen. nov., sp. nov., a novel anaerobic planctomycete of the new family within the order Sedimentisphaerales isolated from Taman Peninsula, Russia.</title>
        <authorList>
            <person name="Khomyakova M.A."/>
            <person name="Merkel A.Y."/>
            <person name="Slobodkin A.I."/>
        </authorList>
    </citation>
    <scope>NUCLEOTIDE SEQUENCE</scope>
    <source>
        <strain evidence="8">M17dextr</strain>
    </source>
</reference>
<dbReference type="Pfam" id="PF08281">
    <property type="entry name" value="Sigma70_r4_2"/>
    <property type="match status" value="1"/>
</dbReference>
<feature type="domain" description="RNA polymerase sigma-70 region 2" evidence="6">
    <location>
        <begin position="22"/>
        <end position="89"/>
    </location>
</feature>
<proteinExistence type="inferred from homology"/>
<dbReference type="SUPFAM" id="SSF88659">
    <property type="entry name" value="Sigma3 and sigma4 domains of RNA polymerase sigma factors"/>
    <property type="match status" value="1"/>
</dbReference>
<keyword evidence="9" id="KW-1185">Reference proteome</keyword>
<evidence type="ECO:0000259" key="7">
    <source>
        <dbReference type="Pfam" id="PF08281"/>
    </source>
</evidence>
<evidence type="ECO:0000256" key="5">
    <source>
        <dbReference type="ARBA" id="ARBA00023163"/>
    </source>
</evidence>
<sequence>MIEDELLKWRFRRGCREALARIYEKYVHLLLSVAMGLLNDPHEAEDVVQDVFVSFAKGADGFAMKGSLKAYLTQSVVNRVRDRVRRQRSRQRRVDDLAAAAGEPGRLDPSLLYSERCERLSAALAQLPYEQREAVVLKARHDMKLKDIARLQGVSISTVNARYRYGMDKLRALLNGDMDHEQ</sequence>
<evidence type="ECO:0000256" key="3">
    <source>
        <dbReference type="ARBA" id="ARBA00023082"/>
    </source>
</evidence>
<evidence type="ECO:0000256" key="2">
    <source>
        <dbReference type="ARBA" id="ARBA00023015"/>
    </source>
</evidence>
<dbReference type="GO" id="GO:0016987">
    <property type="term" value="F:sigma factor activity"/>
    <property type="evidence" value="ECO:0007669"/>
    <property type="project" value="UniProtKB-KW"/>
</dbReference>
<dbReference type="GO" id="GO:0003677">
    <property type="term" value="F:DNA binding"/>
    <property type="evidence" value="ECO:0007669"/>
    <property type="project" value="UniProtKB-KW"/>
</dbReference>
<keyword evidence="2" id="KW-0805">Transcription regulation</keyword>
<evidence type="ECO:0000259" key="6">
    <source>
        <dbReference type="Pfam" id="PF04542"/>
    </source>
</evidence>
<dbReference type="InterPro" id="IPR013325">
    <property type="entry name" value="RNA_pol_sigma_r2"/>
</dbReference>
<dbReference type="RefSeq" id="WP_349245018.1">
    <property type="nucleotide sequence ID" value="NZ_JASCXX010000011.1"/>
</dbReference>
<comment type="similarity">
    <text evidence="1">Belongs to the sigma-70 factor family. ECF subfamily.</text>
</comment>
<dbReference type="SUPFAM" id="SSF88946">
    <property type="entry name" value="Sigma2 domain of RNA polymerase sigma factors"/>
    <property type="match status" value="1"/>
</dbReference>
<dbReference type="Gene3D" id="1.10.1740.10">
    <property type="match status" value="1"/>
</dbReference>
<dbReference type="Proteomes" id="UP001431776">
    <property type="component" value="Unassembled WGS sequence"/>
</dbReference>
<dbReference type="CDD" id="cd06171">
    <property type="entry name" value="Sigma70_r4"/>
    <property type="match status" value="1"/>
</dbReference>
<dbReference type="InterPro" id="IPR039425">
    <property type="entry name" value="RNA_pol_sigma-70-like"/>
</dbReference>
<dbReference type="PANTHER" id="PTHR43133">
    <property type="entry name" value="RNA POLYMERASE ECF-TYPE SIGMA FACTO"/>
    <property type="match status" value="1"/>
</dbReference>
<dbReference type="InterPro" id="IPR036388">
    <property type="entry name" value="WH-like_DNA-bd_sf"/>
</dbReference>
<dbReference type="GO" id="GO:0006352">
    <property type="term" value="P:DNA-templated transcription initiation"/>
    <property type="evidence" value="ECO:0007669"/>
    <property type="project" value="InterPro"/>
</dbReference>
<name>A0AAW6TYB1_9BACT</name>
<keyword evidence="3" id="KW-0731">Sigma factor</keyword>
<keyword evidence="4" id="KW-0238">DNA-binding</keyword>
<organism evidence="8 9">
    <name type="scientific">Anaerobaca lacustris</name>
    <dbReference type="NCBI Taxonomy" id="3044600"/>
    <lineage>
        <taxon>Bacteria</taxon>
        <taxon>Pseudomonadati</taxon>
        <taxon>Planctomycetota</taxon>
        <taxon>Phycisphaerae</taxon>
        <taxon>Sedimentisphaerales</taxon>
        <taxon>Anaerobacaceae</taxon>
        <taxon>Anaerobaca</taxon>
    </lineage>
</organism>
<evidence type="ECO:0000256" key="1">
    <source>
        <dbReference type="ARBA" id="ARBA00010641"/>
    </source>
</evidence>
<dbReference type="NCBIfam" id="TIGR02937">
    <property type="entry name" value="sigma70-ECF"/>
    <property type="match status" value="1"/>
</dbReference>
<dbReference type="InterPro" id="IPR014284">
    <property type="entry name" value="RNA_pol_sigma-70_dom"/>
</dbReference>
<dbReference type="InterPro" id="IPR013249">
    <property type="entry name" value="RNA_pol_sigma70_r4_t2"/>
</dbReference>
<dbReference type="AlphaFoldDB" id="A0AAW6TYB1"/>
<dbReference type="InterPro" id="IPR007627">
    <property type="entry name" value="RNA_pol_sigma70_r2"/>
</dbReference>
<protein>
    <submittedName>
        <fullName evidence="8">Sigma-70 family RNA polymerase sigma factor</fullName>
    </submittedName>
</protein>
<keyword evidence="5" id="KW-0804">Transcription</keyword>
<evidence type="ECO:0000256" key="4">
    <source>
        <dbReference type="ARBA" id="ARBA00023125"/>
    </source>
</evidence>
<gene>
    <name evidence="8" type="ORF">QJ522_11145</name>
</gene>
<dbReference type="EMBL" id="JASCXX010000011">
    <property type="protein sequence ID" value="MDI6449600.1"/>
    <property type="molecule type" value="Genomic_DNA"/>
</dbReference>
<accession>A0AAW6TYB1</accession>
<feature type="domain" description="RNA polymerase sigma factor 70 region 4 type 2" evidence="7">
    <location>
        <begin position="118"/>
        <end position="169"/>
    </location>
</feature>
<comment type="caution">
    <text evidence="8">The sequence shown here is derived from an EMBL/GenBank/DDBJ whole genome shotgun (WGS) entry which is preliminary data.</text>
</comment>
<evidence type="ECO:0000313" key="8">
    <source>
        <dbReference type="EMBL" id="MDI6449600.1"/>
    </source>
</evidence>
<dbReference type="Gene3D" id="1.10.10.10">
    <property type="entry name" value="Winged helix-like DNA-binding domain superfamily/Winged helix DNA-binding domain"/>
    <property type="match status" value="1"/>
</dbReference>
<dbReference type="PANTHER" id="PTHR43133:SF8">
    <property type="entry name" value="RNA POLYMERASE SIGMA FACTOR HI_1459-RELATED"/>
    <property type="match status" value="1"/>
</dbReference>
<evidence type="ECO:0000313" key="9">
    <source>
        <dbReference type="Proteomes" id="UP001431776"/>
    </source>
</evidence>